<dbReference type="Proteomes" id="UP000201169">
    <property type="component" value="Chromosome"/>
</dbReference>
<reference evidence="1 2" key="1">
    <citation type="submission" date="2017-07" db="EMBL/GenBank/DDBJ databases">
        <title>Analysis of two Campylobacter avium genomes and identification of a novel hippuricase gene.</title>
        <authorList>
            <person name="Miller W.G."/>
            <person name="Chapman M.H."/>
            <person name="Yee E."/>
            <person name="Revez J."/>
            <person name="Bono J.L."/>
            <person name="Rossi M."/>
        </authorList>
    </citation>
    <scope>NUCLEOTIDE SEQUENCE [LARGE SCALE GENOMIC DNA]</scope>
    <source>
        <strain evidence="1 2">LMG 24591</strain>
    </source>
</reference>
<proteinExistence type="predicted"/>
<protein>
    <recommendedName>
        <fullName evidence="3">GGDEF domain-containing protein</fullName>
    </recommendedName>
</protein>
<dbReference type="OrthoDB" id="5372407at2"/>
<gene>
    <name evidence="1" type="ORF">CAV_0014</name>
</gene>
<dbReference type="EMBL" id="CP022347">
    <property type="protein sequence ID" value="ASQ29701.1"/>
    <property type="molecule type" value="Genomic_DNA"/>
</dbReference>
<dbReference type="AlphaFoldDB" id="A0A222MV82"/>
<dbReference type="RefSeq" id="WP_094324475.1">
    <property type="nucleotide sequence ID" value="NZ_CP022347.1"/>
</dbReference>
<organism evidence="1 2">
    <name type="scientific">Campylobacter avium LMG 24591</name>
    <dbReference type="NCBI Taxonomy" id="522484"/>
    <lineage>
        <taxon>Bacteria</taxon>
        <taxon>Pseudomonadati</taxon>
        <taxon>Campylobacterota</taxon>
        <taxon>Epsilonproteobacteria</taxon>
        <taxon>Campylobacterales</taxon>
        <taxon>Campylobacteraceae</taxon>
        <taxon>Campylobacter</taxon>
    </lineage>
</organism>
<dbReference type="SUPFAM" id="SSF55073">
    <property type="entry name" value="Nucleotide cyclase"/>
    <property type="match status" value="1"/>
</dbReference>
<evidence type="ECO:0000313" key="2">
    <source>
        <dbReference type="Proteomes" id="UP000201169"/>
    </source>
</evidence>
<name>A0A222MV82_9BACT</name>
<sequence>MENDFLSDFGKGGFGGDSHKIQKISGGELEKFSKSVLEQLIKDNVPPIPENYKIYFIKALHEQSTMTFRKKISEMMNFEDVEDSKQVFIEKAVKKGFGDLSLLMQDVAMVYKNVEVMEDVLQKAADDLSVKSYDLSLKELVSSLQNNLQRFEAVLKKYSSDIKEHFENVLTHYKQIEEKSDFDTVYEAYSKKSLLDLIEKCKDGYAKYNYQNSIIMLKIKDDLINKISKQKDKVILQKNIVKTLNKNVDNSDIVAYYGDGIFAILLRHTNMQNAQKKTENLIDAIYNTNFFIDGVEIDMNLEAALAVIKDDIVVDKFLQKMIKSLSKTGKDQEPFAIID</sequence>
<evidence type="ECO:0008006" key="3">
    <source>
        <dbReference type="Google" id="ProtNLM"/>
    </source>
</evidence>
<keyword evidence="2" id="KW-1185">Reference proteome</keyword>
<dbReference type="InterPro" id="IPR029787">
    <property type="entry name" value="Nucleotide_cyclase"/>
</dbReference>
<accession>A0A222MV82</accession>
<evidence type="ECO:0000313" key="1">
    <source>
        <dbReference type="EMBL" id="ASQ29701.1"/>
    </source>
</evidence>
<dbReference type="InterPro" id="IPR043128">
    <property type="entry name" value="Rev_trsase/Diguanyl_cyclase"/>
</dbReference>
<dbReference type="Gene3D" id="3.30.70.270">
    <property type="match status" value="1"/>
</dbReference>
<dbReference type="KEGG" id="cavi:CAV_0014"/>